<feature type="signal peptide" evidence="1">
    <location>
        <begin position="1"/>
        <end position="31"/>
    </location>
</feature>
<keyword evidence="3" id="KW-1185">Reference proteome</keyword>
<dbReference type="RefSeq" id="WP_183192213.1">
    <property type="nucleotide sequence ID" value="NZ_JACICD010000021.1"/>
</dbReference>
<dbReference type="InterPro" id="IPR006311">
    <property type="entry name" value="TAT_signal"/>
</dbReference>
<dbReference type="PROSITE" id="PS51318">
    <property type="entry name" value="TAT"/>
    <property type="match status" value="1"/>
</dbReference>
<dbReference type="Proteomes" id="UP000533469">
    <property type="component" value="Unassembled WGS sequence"/>
</dbReference>
<accession>A0A839ZHM1</accession>
<evidence type="ECO:0000313" key="2">
    <source>
        <dbReference type="EMBL" id="MBB3774035.1"/>
    </source>
</evidence>
<evidence type="ECO:0000313" key="3">
    <source>
        <dbReference type="Proteomes" id="UP000533469"/>
    </source>
</evidence>
<sequence>MADSEISTTLSRPSRRTVLAAAMLASGGALAASDTRHPGADPAGDPALAAWREWHMAFRRATALCRKQQRLETRLQKTVGIPNVLIEAPCLPQGVWVGSLRAFDELATAHPALAHQRDRIAHELGRQKVRWDTVDRMIGYSVALQEESNATDQQERLAQALWSTQAVTPFGVAAKPDAIIRLGETHDDSVEFPWPQLRVLKAELHALSAAPAHVTVSGTGDIASRASVSAPS</sequence>
<comment type="caution">
    <text evidence="2">The sequence shown here is derived from an EMBL/GenBank/DDBJ whole genome shotgun (WGS) entry which is preliminary data.</text>
</comment>
<keyword evidence="1" id="KW-0732">Signal</keyword>
<organism evidence="2 3">
    <name type="scientific">Ancylobacter tetraedralis</name>
    <dbReference type="NCBI Taxonomy" id="217068"/>
    <lineage>
        <taxon>Bacteria</taxon>
        <taxon>Pseudomonadati</taxon>
        <taxon>Pseudomonadota</taxon>
        <taxon>Alphaproteobacteria</taxon>
        <taxon>Hyphomicrobiales</taxon>
        <taxon>Xanthobacteraceae</taxon>
        <taxon>Ancylobacter</taxon>
    </lineage>
</organism>
<gene>
    <name evidence="2" type="ORF">FHS55_004685</name>
</gene>
<proteinExistence type="predicted"/>
<dbReference type="AlphaFoldDB" id="A0A839ZHM1"/>
<reference evidence="2 3" key="1">
    <citation type="submission" date="2020-08" db="EMBL/GenBank/DDBJ databases">
        <title>Genomic Encyclopedia of Type Strains, Phase IV (KMG-IV): sequencing the most valuable type-strain genomes for metagenomic binning, comparative biology and taxonomic classification.</title>
        <authorList>
            <person name="Goeker M."/>
        </authorList>
    </citation>
    <scope>NUCLEOTIDE SEQUENCE [LARGE SCALE GENOMIC DNA]</scope>
    <source>
        <strain evidence="2 3">DSM 5895</strain>
    </source>
</reference>
<evidence type="ECO:0000256" key="1">
    <source>
        <dbReference type="SAM" id="SignalP"/>
    </source>
</evidence>
<name>A0A839ZHM1_9HYPH</name>
<feature type="chain" id="PRO_5032357565" evidence="1">
    <location>
        <begin position="32"/>
        <end position="232"/>
    </location>
</feature>
<protein>
    <submittedName>
        <fullName evidence="2">Uncharacterized protein</fullName>
    </submittedName>
</protein>
<dbReference type="EMBL" id="JACICD010000021">
    <property type="protein sequence ID" value="MBB3774035.1"/>
    <property type="molecule type" value="Genomic_DNA"/>
</dbReference>